<reference evidence="4" key="1">
    <citation type="submission" date="2017-03" db="EMBL/GenBank/DDBJ databases">
        <authorList>
            <person name="Monnet C."/>
        </authorList>
    </citation>
    <scope>NUCLEOTIDE SEQUENCE [LARGE SCALE GENOMIC DNA]</scope>
    <source>
        <strain evidence="4">P10</strain>
    </source>
</reference>
<gene>
    <name evidence="3" type="ORF">BANT10_00465</name>
</gene>
<feature type="transmembrane region" description="Helical" evidence="2">
    <location>
        <begin position="116"/>
        <end position="137"/>
    </location>
</feature>
<evidence type="ECO:0000256" key="1">
    <source>
        <dbReference type="SAM" id="MobiDB-lite"/>
    </source>
</evidence>
<sequence length="388" mass="40424">MIRRLAFLVPAGLSLLAGLDAALMLLGLWAPVVGERLPGTHGIVMVFGFVATLISLERAVALARAAGFLAPALLGLGSLAVLSPLPLVIGQLGLLAGSLALAVLYIPLYRRNFDEAILVQALGAVLAAGAALMWLGGATVPTLIPWLAGFVIITIAAERLELARITIASTAVRGFLALIAATALGVLSSLLWPTIGYPLLGVTLLGLVSWLLIHDVASKTVTATGQTRFMGVCLLAGYVWLVVAGLVWLLAGPTDGPRSDDAVVHSVFLGFAISMIIAHASVILPAVLRIRLPYSRGFYLPVLLLHTSLVLRIGLGDGLDLHWAWQLGGVLNIVALLGFAILAATSAITASHAARTTSSHQGGERKNRESSAEHDNDLSSSAQPDTTP</sequence>
<keyword evidence="2" id="KW-0812">Transmembrane</keyword>
<evidence type="ECO:0000313" key="4">
    <source>
        <dbReference type="Proteomes" id="UP000234342"/>
    </source>
</evidence>
<keyword evidence="2" id="KW-1133">Transmembrane helix</keyword>
<feature type="compositionally biased region" description="Basic and acidic residues" evidence="1">
    <location>
        <begin position="362"/>
        <end position="377"/>
    </location>
</feature>
<feature type="transmembrane region" description="Helical" evidence="2">
    <location>
        <begin position="37"/>
        <end position="54"/>
    </location>
</feature>
<feature type="compositionally biased region" description="Polar residues" evidence="1">
    <location>
        <begin position="378"/>
        <end position="388"/>
    </location>
</feature>
<dbReference type="EMBL" id="FXZE01000002">
    <property type="protein sequence ID" value="SMX69260.1"/>
    <property type="molecule type" value="Genomic_DNA"/>
</dbReference>
<name>A0A2H1I2C0_9MICO</name>
<feature type="transmembrane region" description="Helical" evidence="2">
    <location>
        <begin position="88"/>
        <end position="109"/>
    </location>
</feature>
<keyword evidence="4" id="KW-1185">Reference proteome</keyword>
<feature type="transmembrane region" description="Helical" evidence="2">
    <location>
        <begin position="198"/>
        <end position="217"/>
    </location>
</feature>
<evidence type="ECO:0000313" key="3">
    <source>
        <dbReference type="EMBL" id="SMX69260.1"/>
    </source>
</evidence>
<feature type="region of interest" description="Disordered" evidence="1">
    <location>
        <begin position="354"/>
        <end position="388"/>
    </location>
</feature>
<feature type="transmembrane region" description="Helical" evidence="2">
    <location>
        <begin position="298"/>
        <end position="315"/>
    </location>
</feature>
<feature type="transmembrane region" description="Helical" evidence="2">
    <location>
        <begin position="174"/>
        <end position="192"/>
    </location>
</feature>
<feature type="transmembrane region" description="Helical" evidence="2">
    <location>
        <begin position="229"/>
        <end position="251"/>
    </location>
</feature>
<evidence type="ECO:0008006" key="5">
    <source>
        <dbReference type="Google" id="ProtNLM"/>
    </source>
</evidence>
<protein>
    <recommendedName>
        <fullName evidence="5">NnrS protein</fullName>
    </recommendedName>
</protein>
<dbReference type="Proteomes" id="UP000234342">
    <property type="component" value="Unassembled WGS sequence"/>
</dbReference>
<proteinExistence type="predicted"/>
<evidence type="ECO:0000256" key="2">
    <source>
        <dbReference type="SAM" id="Phobius"/>
    </source>
</evidence>
<dbReference type="AlphaFoldDB" id="A0A2H1I2C0"/>
<keyword evidence="2" id="KW-0472">Membrane</keyword>
<dbReference type="RefSeq" id="WP_180957267.1">
    <property type="nucleotide sequence ID" value="NZ_FXZE01000002.1"/>
</dbReference>
<feature type="transmembrane region" description="Helical" evidence="2">
    <location>
        <begin position="327"/>
        <end position="350"/>
    </location>
</feature>
<accession>A0A2H1I2C0</accession>
<feature type="transmembrane region" description="Helical" evidence="2">
    <location>
        <begin position="263"/>
        <end position="286"/>
    </location>
</feature>
<feature type="transmembrane region" description="Helical" evidence="2">
    <location>
        <begin position="61"/>
        <end position="82"/>
    </location>
</feature>
<feature type="transmembrane region" description="Helical" evidence="2">
    <location>
        <begin position="143"/>
        <end position="162"/>
    </location>
</feature>
<organism evidence="3 4">
    <name type="scientific">Brevibacterium antiquum</name>
    <dbReference type="NCBI Taxonomy" id="234835"/>
    <lineage>
        <taxon>Bacteria</taxon>
        <taxon>Bacillati</taxon>
        <taxon>Actinomycetota</taxon>
        <taxon>Actinomycetes</taxon>
        <taxon>Micrococcales</taxon>
        <taxon>Brevibacteriaceae</taxon>
        <taxon>Brevibacterium</taxon>
    </lineage>
</organism>